<dbReference type="SUPFAM" id="SSF50978">
    <property type="entry name" value="WD40 repeat-like"/>
    <property type="match status" value="1"/>
</dbReference>
<dbReference type="GO" id="GO:0032006">
    <property type="term" value="P:regulation of TOR signaling"/>
    <property type="evidence" value="ECO:0007669"/>
    <property type="project" value="TreeGrafter"/>
</dbReference>
<dbReference type="InterPro" id="IPR028994">
    <property type="entry name" value="Integrin_alpha_N"/>
</dbReference>
<keyword evidence="2" id="KW-1185">Reference proteome</keyword>
<dbReference type="GeneTree" id="ENSGT00390000005378"/>
<accession>A0A3P9NKT4</accession>
<dbReference type="AlphaFoldDB" id="A0A3P9NKT4"/>
<organism evidence="1 2">
    <name type="scientific">Poecilia reticulata</name>
    <name type="common">Guppy</name>
    <name type="synonym">Acanthophacelus reticulatus</name>
    <dbReference type="NCBI Taxonomy" id="8081"/>
    <lineage>
        <taxon>Eukaryota</taxon>
        <taxon>Metazoa</taxon>
        <taxon>Chordata</taxon>
        <taxon>Craniata</taxon>
        <taxon>Vertebrata</taxon>
        <taxon>Euteleostomi</taxon>
        <taxon>Actinopterygii</taxon>
        <taxon>Neopterygii</taxon>
        <taxon>Teleostei</taxon>
        <taxon>Neoteleostei</taxon>
        <taxon>Acanthomorphata</taxon>
        <taxon>Ovalentaria</taxon>
        <taxon>Atherinomorphae</taxon>
        <taxon>Cyprinodontiformes</taxon>
        <taxon>Poeciliidae</taxon>
        <taxon>Poeciliinae</taxon>
        <taxon>Poecilia</taxon>
    </lineage>
</organism>
<sequence>MRSLNFVHRVSLDFTGTMFPHAICLGDADNDSLNELIVGDTSGKLLVYKNDESKPWVTRTCEQIEIRSTEGWFHLFDLTAASASKSDSSSQHEFLCSDDQRPFFTQHIPANTKVILISDIDGDGRCELVVGYTDRVVRAFRWEEPSDSSDGGSGQLVLLKKWLLEGQVDSLSVNPGPEGLPELMVSQPGCGYAILLCTWTQQDSTESEDDAPATPGRDVVLHLTSGRIHNKNVSTHLIGSISKGSKEESSKRGLFALCTLDGTLKLMDSSQQLLWSFQVDHQLFALQKLDVTGDGREEVVACAWDGQTYIIDHNRTVVRFQFDENVNAFCAGQFTCKEGKNSPCLVYVSFNQKIYIYWKVELERMESTNLLRVLEEKPEFKSQLKALGVGEYKNNSEVVSRKQIHDPQPLPCCPFYFNTCPQAKR</sequence>
<dbReference type="GO" id="GO:0140007">
    <property type="term" value="C:KICSTOR complex"/>
    <property type="evidence" value="ECO:0007669"/>
    <property type="project" value="TreeGrafter"/>
</dbReference>
<protein>
    <submittedName>
        <fullName evidence="1">Integrin alpha FG-GAP repeat containing 2</fullName>
    </submittedName>
</protein>
<dbReference type="PANTHER" id="PTHR16317">
    <property type="entry name" value="INTEGRIN ALPHA REPEAT DOMAIN-CONTAINING"/>
    <property type="match status" value="1"/>
</dbReference>
<reference evidence="2" key="1">
    <citation type="submission" date="2013-11" db="EMBL/GenBank/DDBJ databases">
        <title>The genomic landscape of the Guanapo guppy.</title>
        <authorList>
            <person name="Kuenstner A."/>
            <person name="Dreyer C."/>
        </authorList>
    </citation>
    <scope>NUCLEOTIDE SEQUENCE</scope>
    <source>
        <strain evidence="2">Guanapo</strain>
    </source>
</reference>
<evidence type="ECO:0000313" key="1">
    <source>
        <dbReference type="Ensembl" id="ENSPREP00000010196.1"/>
    </source>
</evidence>
<reference evidence="1" key="2">
    <citation type="submission" date="2025-08" db="UniProtKB">
        <authorList>
            <consortium name="Ensembl"/>
        </authorList>
    </citation>
    <scope>IDENTIFICATION</scope>
    <source>
        <strain evidence="1">Guanapo</strain>
    </source>
</reference>
<evidence type="ECO:0000313" key="2">
    <source>
        <dbReference type="Proteomes" id="UP000242638"/>
    </source>
</evidence>
<dbReference type="Ensembl" id="ENSPRET00000010313.1">
    <property type="protein sequence ID" value="ENSPREP00000010196.1"/>
    <property type="gene ID" value="ENSPREG00000006906.1"/>
</dbReference>
<dbReference type="Bgee" id="ENSPREG00000006906">
    <property type="expression patterns" value="Expressed in caudal fin and 1 other cell type or tissue"/>
</dbReference>
<dbReference type="Pfam" id="PF15907">
    <property type="entry name" value="Itfg2"/>
    <property type="match status" value="1"/>
</dbReference>
<dbReference type="Proteomes" id="UP000242638">
    <property type="component" value="Unassembled WGS sequence"/>
</dbReference>
<dbReference type="PANTHER" id="PTHR16317:SF1">
    <property type="entry name" value="KICSTOR COMPLEX PROTEIN ITFG2"/>
    <property type="match status" value="1"/>
</dbReference>
<name>A0A3P9NKT4_POERE</name>
<dbReference type="InterPro" id="IPR031793">
    <property type="entry name" value="KICSTOR_ITFG2"/>
</dbReference>
<proteinExistence type="predicted"/>
<dbReference type="InterPro" id="IPR036322">
    <property type="entry name" value="WD40_repeat_dom_sf"/>
</dbReference>
<dbReference type="SUPFAM" id="SSF69318">
    <property type="entry name" value="Integrin alpha N-terminal domain"/>
    <property type="match status" value="1"/>
</dbReference>
<reference evidence="1" key="3">
    <citation type="submission" date="2025-09" db="UniProtKB">
        <authorList>
            <consortium name="Ensembl"/>
        </authorList>
    </citation>
    <scope>IDENTIFICATION</scope>
    <source>
        <strain evidence="1">Guanapo</strain>
    </source>
</reference>